<evidence type="ECO:0000256" key="5">
    <source>
        <dbReference type="ARBA" id="ARBA00022737"/>
    </source>
</evidence>
<evidence type="ECO:0000256" key="8">
    <source>
        <dbReference type="ARBA" id="ARBA00022927"/>
    </source>
</evidence>
<name>A0A4Y7NM19_9CRUS</name>
<dbReference type="GO" id="GO:0006888">
    <property type="term" value="P:endoplasmic reticulum to Golgi vesicle-mediated transport"/>
    <property type="evidence" value="ECO:0007669"/>
    <property type="project" value="TreeGrafter"/>
</dbReference>
<feature type="transmembrane region" description="Helical" evidence="13">
    <location>
        <begin position="417"/>
        <end position="439"/>
    </location>
</feature>
<keyword evidence="4 13" id="KW-0812">Transmembrane</keyword>
<evidence type="ECO:0000256" key="12">
    <source>
        <dbReference type="SAM" id="MobiDB-lite"/>
    </source>
</evidence>
<protein>
    <submittedName>
        <fullName evidence="14">EOG090X07XQ</fullName>
    </submittedName>
</protein>
<dbReference type="InterPro" id="IPR001680">
    <property type="entry name" value="WD40_rpt"/>
</dbReference>
<keyword evidence="3 11" id="KW-0853">WD repeat</keyword>
<dbReference type="PANTHER" id="PTHR23284:SF0">
    <property type="entry name" value="PROLACTIN REGULATORY ELEMENT-BINDING PROTEIN"/>
    <property type="match status" value="1"/>
</dbReference>
<dbReference type="InterPro" id="IPR045260">
    <property type="entry name" value="Sec12-like"/>
</dbReference>
<evidence type="ECO:0000256" key="13">
    <source>
        <dbReference type="SAM" id="Phobius"/>
    </source>
</evidence>
<evidence type="ECO:0000256" key="4">
    <source>
        <dbReference type="ARBA" id="ARBA00022692"/>
    </source>
</evidence>
<dbReference type="AlphaFoldDB" id="A0A4Y7NM19"/>
<proteinExistence type="evidence at transcript level"/>
<dbReference type="EMBL" id="LR024680">
    <property type="protein sequence ID" value="SVE94299.1"/>
    <property type="molecule type" value="mRNA"/>
</dbReference>
<dbReference type="GO" id="GO:0015031">
    <property type="term" value="P:protein transport"/>
    <property type="evidence" value="ECO:0007669"/>
    <property type="project" value="UniProtKB-KW"/>
</dbReference>
<feature type="compositionally biased region" description="Basic and acidic residues" evidence="12">
    <location>
        <begin position="120"/>
        <end position="148"/>
    </location>
</feature>
<keyword evidence="6" id="KW-0256">Endoplasmic reticulum</keyword>
<dbReference type="PROSITE" id="PS50294">
    <property type="entry name" value="WD_REPEATS_REGION"/>
    <property type="match status" value="1"/>
</dbReference>
<keyword evidence="7" id="KW-0931">ER-Golgi transport</keyword>
<dbReference type="Gene3D" id="2.130.10.10">
    <property type="entry name" value="YVTN repeat-like/Quinoprotein amine dehydrogenase"/>
    <property type="match status" value="1"/>
</dbReference>
<dbReference type="PROSITE" id="PS50082">
    <property type="entry name" value="WD_REPEATS_2"/>
    <property type="match status" value="2"/>
</dbReference>
<dbReference type="PANTHER" id="PTHR23284">
    <property type="entry name" value="PROLACTIN REGULATORY ELEMENT BINDING PROTEIN"/>
    <property type="match status" value="1"/>
</dbReference>
<evidence type="ECO:0000256" key="7">
    <source>
        <dbReference type="ARBA" id="ARBA00022892"/>
    </source>
</evidence>
<organism evidence="14">
    <name type="scientific">Simocephalus serrulatus</name>
    <dbReference type="NCBI Taxonomy" id="117539"/>
    <lineage>
        <taxon>Eukaryota</taxon>
        <taxon>Metazoa</taxon>
        <taxon>Ecdysozoa</taxon>
        <taxon>Arthropoda</taxon>
        <taxon>Crustacea</taxon>
        <taxon>Branchiopoda</taxon>
        <taxon>Diplostraca</taxon>
        <taxon>Cladocera</taxon>
        <taxon>Anomopoda</taxon>
        <taxon>Daphniidae</taxon>
        <taxon>Simocephalus</taxon>
    </lineage>
</organism>
<evidence type="ECO:0000256" key="6">
    <source>
        <dbReference type="ARBA" id="ARBA00022824"/>
    </source>
</evidence>
<dbReference type="Pfam" id="PF00400">
    <property type="entry name" value="WD40"/>
    <property type="match status" value="3"/>
</dbReference>
<evidence type="ECO:0000256" key="11">
    <source>
        <dbReference type="PROSITE-ProRule" id="PRU00221"/>
    </source>
</evidence>
<gene>
    <name evidence="14" type="primary">EOG090X07XQ</name>
</gene>
<keyword evidence="9 13" id="KW-1133">Transmembrane helix</keyword>
<accession>A0A4Y7NM19</accession>
<dbReference type="GO" id="GO:0005789">
    <property type="term" value="C:endoplasmic reticulum membrane"/>
    <property type="evidence" value="ECO:0007669"/>
    <property type="project" value="UniProtKB-SubCell"/>
</dbReference>
<evidence type="ECO:0000256" key="3">
    <source>
        <dbReference type="ARBA" id="ARBA00022574"/>
    </source>
</evidence>
<feature type="region of interest" description="Disordered" evidence="12">
    <location>
        <begin position="116"/>
        <end position="148"/>
    </location>
</feature>
<dbReference type="GO" id="GO:0003400">
    <property type="term" value="P:regulation of COPII vesicle coating"/>
    <property type="evidence" value="ECO:0007669"/>
    <property type="project" value="TreeGrafter"/>
</dbReference>
<evidence type="ECO:0000256" key="2">
    <source>
        <dbReference type="ARBA" id="ARBA00022448"/>
    </source>
</evidence>
<dbReference type="SMART" id="SM00320">
    <property type="entry name" value="WD40"/>
    <property type="match status" value="4"/>
</dbReference>
<keyword evidence="8" id="KW-0653">Protein transport</keyword>
<evidence type="ECO:0000256" key="10">
    <source>
        <dbReference type="ARBA" id="ARBA00023136"/>
    </source>
</evidence>
<feature type="repeat" description="WD" evidence="11">
    <location>
        <begin position="185"/>
        <end position="216"/>
    </location>
</feature>
<dbReference type="SUPFAM" id="SSF50978">
    <property type="entry name" value="WD40 repeat-like"/>
    <property type="match status" value="1"/>
</dbReference>
<dbReference type="InterPro" id="IPR015943">
    <property type="entry name" value="WD40/YVTN_repeat-like_dom_sf"/>
</dbReference>
<keyword evidence="2" id="KW-0813">Transport</keyword>
<reference evidence="14" key="1">
    <citation type="submission" date="2018-08" db="EMBL/GenBank/DDBJ databases">
        <authorList>
            <person name="Cornetti L."/>
        </authorList>
    </citation>
    <scope>NUCLEOTIDE SEQUENCE</scope>
    <source>
        <strain evidence="14">OM-SAIQ-clone2</strain>
    </source>
</reference>
<evidence type="ECO:0000256" key="1">
    <source>
        <dbReference type="ARBA" id="ARBA00004389"/>
    </source>
</evidence>
<keyword evidence="10 13" id="KW-0472">Membrane</keyword>
<comment type="subcellular location">
    <subcellularLocation>
        <location evidence="1">Endoplasmic reticulum membrane</location>
        <topology evidence="1">Single-pass membrane protein</topology>
    </subcellularLocation>
</comment>
<dbReference type="InterPro" id="IPR036322">
    <property type="entry name" value="WD40_repeat_dom_sf"/>
</dbReference>
<evidence type="ECO:0000256" key="9">
    <source>
        <dbReference type="ARBA" id="ARBA00022989"/>
    </source>
</evidence>
<feature type="repeat" description="WD" evidence="11">
    <location>
        <begin position="217"/>
        <end position="258"/>
    </location>
</feature>
<keyword evidence="5" id="KW-0677">Repeat</keyword>
<evidence type="ECO:0000313" key="14">
    <source>
        <dbReference type="EMBL" id="SVE94299.1"/>
    </source>
</evidence>
<dbReference type="GO" id="GO:0005085">
    <property type="term" value="F:guanyl-nucleotide exchange factor activity"/>
    <property type="evidence" value="ECO:0007669"/>
    <property type="project" value="InterPro"/>
</dbReference>
<sequence>MSSPNELRGDPAAKVNFPLYAVEMVTDRHFVVAGGGGAAKTGVYNGFATYQLTFNGEHCVAIEVGKHDTGSRAVMNCSSFEDVKSKKLFFVAGLDDHSQLYFISKKFEIARSLSYSDQNDNDKSPDNSTRKRKPSVKDNDVDLNKSSDSLRKGLLSQRRLRMLAHPMDSVKTDKSPSNESFQKVVRVSPNGKLMATGGCDGYVRLWQFPSFKPLRDIKAHEKEVDDIDFSPDSQKIVSVAKDGCAFVWSAKDGNKLCKLDWSPPDKAKYLFKRCRFSLGESEGQRPRLFTIVNPIGNSKLPSKSFLQLWDTSSFLLIKSVPHKSAISALATSPCGKFVAVGSMYDGLVDIYTSFNLQLVKHVEKAHTNFITGLAFVPCHTEGGQNNTGLSDAAVISISVDNQIRVHRIASRPYSLPLWAAMLLIFIVVSLSFVFCSYLGL</sequence>